<sequence length="36" mass="4256">MNQLQDLFTKIMFSLLLCFLYWSCNVLKGSVGQWVE</sequence>
<dbReference type="EMBL" id="GGEC01003396">
    <property type="protein sequence ID" value="MBW83879.1"/>
    <property type="molecule type" value="Transcribed_RNA"/>
</dbReference>
<proteinExistence type="predicted"/>
<organism evidence="1">
    <name type="scientific">Rhizophora mucronata</name>
    <name type="common">Asiatic mangrove</name>
    <dbReference type="NCBI Taxonomy" id="61149"/>
    <lineage>
        <taxon>Eukaryota</taxon>
        <taxon>Viridiplantae</taxon>
        <taxon>Streptophyta</taxon>
        <taxon>Embryophyta</taxon>
        <taxon>Tracheophyta</taxon>
        <taxon>Spermatophyta</taxon>
        <taxon>Magnoliopsida</taxon>
        <taxon>eudicotyledons</taxon>
        <taxon>Gunneridae</taxon>
        <taxon>Pentapetalae</taxon>
        <taxon>rosids</taxon>
        <taxon>fabids</taxon>
        <taxon>Malpighiales</taxon>
        <taxon>Rhizophoraceae</taxon>
        <taxon>Rhizophora</taxon>
    </lineage>
</organism>
<evidence type="ECO:0000313" key="1">
    <source>
        <dbReference type="EMBL" id="MBW83879.1"/>
    </source>
</evidence>
<reference evidence="1" key="1">
    <citation type="submission" date="2018-02" db="EMBL/GenBank/DDBJ databases">
        <title>Rhizophora mucronata_Transcriptome.</title>
        <authorList>
            <person name="Meera S.P."/>
            <person name="Sreeshan A."/>
            <person name="Augustine A."/>
        </authorList>
    </citation>
    <scope>NUCLEOTIDE SEQUENCE</scope>
    <source>
        <tissue evidence="1">Leaf</tissue>
    </source>
</reference>
<dbReference type="AlphaFoldDB" id="A0A2P2IRM3"/>
<name>A0A2P2IRM3_RHIMU</name>
<accession>A0A2P2IRM3</accession>
<protein>
    <submittedName>
        <fullName evidence="1">Uncharacterized protein</fullName>
    </submittedName>
</protein>